<protein>
    <submittedName>
        <fullName evidence="3">HAD family hydrolase</fullName>
        <ecNumber evidence="3">3.1.3.-</ecNumber>
    </submittedName>
</protein>
<dbReference type="PANTHER" id="PTHR43316:SF3">
    <property type="entry name" value="HALOACID DEHALOGENASE, TYPE II (AFU_ORTHOLOGUE AFUA_2G07750)-RELATED"/>
    <property type="match status" value="1"/>
</dbReference>
<dbReference type="InterPro" id="IPR036412">
    <property type="entry name" value="HAD-like_sf"/>
</dbReference>
<comment type="caution">
    <text evidence="3">The sequence shown here is derived from an EMBL/GenBank/DDBJ whole genome shotgun (WGS) entry which is preliminary data.</text>
</comment>
<evidence type="ECO:0000313" key="4">
    <source>
        <dbReference type="Proteomes" id="UP001596445"/>
    </source>
</evidence>
<dbReference type="PANTHER" id="PTHR43316">
    <property type="entry name" value="HYDROLASE, HALOACID DELAHOGENASE-RELATED"/>
    <property type="match status" value="1"/>
</dbReference>
<evidence type="ECO:0000256" key="1">
    <source>
        <dbReference type="ARBA" id="ARBA00007958"/>
    </source>
</evidence>
<dbReference type="NCBIfam" id="TIGR01549">
    <property type="entry name" value="HAD-SF-IA-v1"/>
    <property type="match status" value="1"/>
</dbReference>
<dbReference type="InterPro" id="IPR051540">
    <property type="entry name" value="S-2-haloacid_dehalogenase"/>
</dbReference>
<dbReference type="Gene3D" id="3.40.50.1000">
    <property type="entry name" value="HAD superfamily/HAD-like"/>
    <property type="match status" value="1"/>
</dbReference>
<dbReference type="RefSeq" id="WP_382186692.1">
    <property type="nucleotide sequence ID" value="NZ_CP112972.1"/>
</dbReference>
<dbReference type="AlphaFoldDB" id="A0ABD5VV39"/>
<dbReference type="SUPFAM" id="SSF56784">
    <property type="entry name" value="HAD-like"/>
    <property type="match status" value="1"/>
</dbReference>
<keyword evidence="2 3" id="KW-0378">Hydrolase</keyword>
<sequence length="214" mass="22976">MAVSFDLFGTLVAVERPEEPAALVARELQARGVDVPEDWQRRYRQPQINAPPGAEVSMPEHVRATLTESAVETPPESADVIEEAVLAAFKTDVTTREGAVEAVRTLRDRYPVGILSNCSVPGLVEYTLSKSALEASLFDTVVTSVDCGWRKPDERAFEAVARELSVAPSSLVHVGDNPETDGGADAVGATVALVDEHSLDSLPAFIRDGRPNNP</sequence>
<name>A0ABD5VV39_9EURY</name>
<accession>A0ABD5VV39</accession>
<proteinExistence type="inferred from homology"/>
<dbReference type="EC" id="3.1.3.-" evidence="3"/>
<dbReference type="EMBL" id="JBHSZI010000001">
    <property type="protein sequence ID" value="MFC7056965.1"/>
    <property type="molecule type" value="Genomic_DNA"/>
</dbReference>
<evidence type="ECO:0000313" key="3">
    <source>
        <dbReference type="EMBL" id="MFC7056965.1"/>
    </source>
</evidence>
<comment type="similarity">
    <text evidence="1">Belongs to the HAD-like hydrolase superfamily.</text>
</comment>
<keyword evidence="4" id="KW-1185">Reference proteome</keyword>
<organism evidence="3 4">
    <name type="scientific">Halovenus salina</name>
    <dbReference type="NCBI Taxonomy" id="1510225"/>
    <lineage>
        <taxon>Archaea</taxon>
        <taxon>Methanobacteriati</taxon>
        <taxon>Methanobacteriota</taxon>
        <taxon>Stenosarchaea group</taxon>
        <taxon>Halobacteria</taxon>
        <taxon>Halobacteriales</taxon>
        <taxon>Haloarculaceae</taxon>
        <taxon>Halovenus</taxon>
    </lineage>
</organism>
<evidence type="ECO:0000256" key="2">
    <source>
        <dbReference type="ARBA" id="ARBA00022801"/>
    </source>
</evidence>
<dbReference type="SFLD" id="SFLDG01129">
    <property type="entry name" value="C1.5:_HAD__Beta-PGM__Phosphata"/>
    <property type="match status" value="1"/>
</dbReference>
<gene>
    <name evidence="3" type="ORF">ACFQQG_00700</name>
</gene>
<dbReference type="InterPro" id="IPR006439">
    <property type="entry name" value="HAD-SF_hydro_IA"/>
</dbReference>
<dbReference type="Pfam" id="PF00702">
    <property type="entry name" value="Hydrolase"/>
    <property type="match status" value="1"/>
</dbReference>
<dbReference type="GeneID" id="76628759"/>
<reference evidence="3 4" key="1">
    <citation type="journal article" date="2019" name="Int. J. Syst. Evol. Microbiol.">
        <title>The Global Catalogue of Microorganisms (GCM) 10K type strain sequencing project: providing services to taxonomists for standard genome sequencing and annotation.</title>
        <authorList>
            <consortium name="The Broad Institute Genomics Platform"/>
            <consortium name="The Broad Institute Genome Sequencing Center for Infectious Disease"/>
            <person name="Wu L."/>
            <person name="Ma J."/>
        </authorList>
    </citation>
    <scope>NUCLEOTIDE SEQUENCE [LARGE SCALE GENOMIC DNA]</scope>
    <source>
        <strain evidence="3 4">JCM 30072</strain>
    </source>
</reference>
<dbReference type="Proteomes" id="UP001596445">
    <property type="component" value="Unassembled WGS sequence"/>
</dbReference>
<dbReference type="InterPro" id="IPR023214">
    <property type="entry name" value="HAD_sf"/>
</dbReference>
<dbReference type="SFLD" id="SFLDS00003">
    <property type="entry name" value="Haloacid_Dehalogenase"/>
    <property type="match status" value="1"/>
</dbReference>
<dbReference type="GO" id="GO:0016787">
    <property type="term" value="F:hydrolase activity"/>
    <property type="evidence" value="ECO:0007669"/>
    <property type="project" value="UniProtKB-KW"/>
</dbReference>